<name>A0A6C8GMN8_SALET</name>
<accession>A0A6C8GMN8</accession>
<evidence type="ECO:0000313" key="1">
    <source>
        <dbReference type="EMBL" id="EHC36191.1"/>
    </source>
</evidence>
<dbReference type="AlphaFoldDB" id="A0A6C8GMN8"/>
<dbReference type="Proteomes" id="UP000004906">
    <property type="component" value="Unassembled WGS sequence"/>
</dbReference>
<reference evidence="1 2" key="1">
    <citation type="journal article" date="2011" name="BMC Genomics">
        <title>Genome sequencing reveals diversification of virulence factor content and possible host adaptation in distinct subpopulations of Salmonella enterica.</title>
        <authorList>
            <person name="den Bakker H.C."/>
            <person name="Moreno Switt A.I."/>
            <person name="Govoni G."/>
            <person name="Cummings C.A."/>
            <person name="Ranieri M.L."/>
            <person name="Degoricija L."/>
            <person name="Hoelzer K."/>
            <person name="Rodriguez-Rivera L.D."/>
            <person name="Brown S."/>
            <person name="Bolchacova E."/>
            <person name="Furtado M.R."/>
            <person name="Wiedmann M."/>
        </authorList>
    </citation>
    <scope>NUCLEOTIDE SEQUENCE [LARGE SCALE GENOMIC DNA]</scope>
    <source>
        <strain evidence="1 2">A4-669</strain>
    </source>
</reference>
<sequence length="46" mass="5260">MTAALLNNAIAARCFSDVYQFNAHSILIRPSVPRRISFLSQIRYSF</sequence>
<proteinExistence type="predicted"/>
<evidence type="ECO:0000313" key="2">
    <source>
        <dbReference type="Proteomes" id="UP000004906"/>
    </source>
</evidence>
<protein>
    <submittedName>
        <fullName evidence="1">Uncharacterized protein</fullName>
    </submittedName>
</protein>
<comment type="caution">
    <text evidence="1">The sequence shown here is derived from an EMBL/GenBank/DDBJ whole genome shotgun (WGS) entry which is preliminary data.</text>
</comment>
<organism evidence="1 2">
    <name type="scientific">Salmonella enterica subsp. enterica serovar Adelaide str. A4-669</name>
    <dbReference type="NCBI Taxonomy" id="913063"/>
    <lineage>
        <taxon>Bacteria</taxon>
        <taxon>Pseudomonadati</taxon>
        <taxon>Pseudomonadota</taxon>
        <taxon>Gammaproteobacteria</taxon>
        <taxon>Enterobacterales</taxon>
        <taxon>Enterobacteriaceae</taxon>
        <taxon>Salmonella</taxon>
    </lineage>
</organism>
<dbReference type="EMBL" id="AFCI01000902">
    <property type="protein sequence ID" value="EHC36191.1"/>
    <property type="molecule type" value="Genomic_DNA"/>
</dbReference>
<gene>
    <name evidence="1" type="ORF">LTSEADE_2643</name>
</gene>